<dbReference type="FunFam" id="2.60.40.1720:FF:000001">
    <property type="entry name" value="Calcium-dependent cell adhesion molecule 1"/>
    <property type="match status" value="1"/>
</dbReference>
<dbReference type="PANTHER" id="PTHR38083">
    <property type="entry name" value="CALCIUM-DEPENDENT CELL ADHESION MOLECULE 1-RELATED"/>
    <property type="match status" value="1"/>
</dbReference>
<evidence type="ECO:0000313" key="10">
    <source>
        <dbReference type="Proteomes" id="UP001344447"/>
    </source>
</evidence>
<comment type="subcellular location">
    <subcellularLocation>
        <location evidence="1">Cell membrane</location>
    </subcellularLocation>
</comment>
<dbReference type="GO" id="GO:0005911">
    <property type="term" value="C:cell-cell junction"/>
    <property type="evidence" value="ECO:0007669"/>
    <property type="project" value="TreeGrafter"/>
</dbReference>
<accession>A0AAN7TYG5</accession>
<dbReference type="EMBL" id="JAVFKY010000003">
    <property type="protein sequence ID" value="KAK5578502.1"/>
    <property type="molecule type" value="Genomic_DNA"/>
</dbReference>
<evidence type="ECO:0000256" key="5">
    <source>
        <dbReference type="ARBA" id="ARBA00023136"/>
    </source>
</evidence>
<comment type="caution">
    <text evidence="9">The sequence shown here is derived from an EMBL/GenBank/DDBJ whole genome shotgun (WGS) entry which is preliminary data.</text>
</comment>
<evidence type="ECO:0000256" key="7">
    <source>
        <dbReference type="ARBA" id="ARBA00060782"/>
    </source>
</evidence>
<dbReference type="GO" id="GO:0009897">
    <property type="term" value="C:external side of plasma membrane"/>
    <property type="evidence" value="ECO:0007669"/>
    <property type="project" value="TreeGrafter"/>
</dbReference>
<sequence length="206" mass="23270">MTSIPGEKQAWLFKDTNFGETNYKYLLKAPTRYSNQAGELRSLRVGSDCKVNIWTDSGNLVTLKTGEYPDLFNNSVPNIKIIQPLEDRFKFSIDIKFNHTIQGKPADNYDLTIKPLQFENTVIKSGSPDYMGVQIPELTPPDSLIVSQVSVREAPWPHQIVANGSIYFKYNPSNNTITYEKTEGWPINMDIVQNDTTGFTITLKGV</sequence>
<reference evidence="9 10" key="1">
    <citation type="submission" date="2023-11" db="EMBL/GenBank/DDBJ databases">
        <title>Dfirmibasis_genome.</title>
        <authorList>
            <person name="Edelbroek B."/>
            <person name="Kjellin J."/>
            <person name="Jerlstrom-Hultqvist J."/>
            <person name="Soderbom F."/>
        </authorList>
    </citation>
    <scope>NUCLEOTIDE SEQUENCE [LARGE SCALE GENOMIC DNA]</scope>
    <source>
        <strain evidence="9 10">TNS-C-14</strain>
    </source>
</reference>
<keyword evidence="10" id="KW-1185">Reference proteome</keyword>
<organism evidence="9 10">
    <name type="scientific">Dictyostelium firmibasis</name>
    <dbReference type="NCBI Taxonomy" id="79012"/>
    <lineage>
        <taxon>Eukaryota</taxon>
        <taxon>Amoebozoa</taxon>
        <taxon>Evosea</taxon>
        <taxon>Eumycetozoa</taxon>
        <taxon>Dictyostelia</taxon>
        <taxon>Dictyosteliales</taxon>
        <taxon>Dictyosteliaceae</taxon>
        <taxon>Dictyostelium</taxon>
    </lineage>
</organism>
<dbReference type="Proteomes" id="UP001344447">
    <property type="component" value="Unassembled WGS sequence"/>
</dbReference>
<dbReference type="PANTHER" id="PTHR38083:SF1">
    <property type="entry name" value="CALCIUM-DEPENDENT CELL ADHESION MOLECULE 1-RELATED"/>
    <property type="match status" value="1"/>
</dbReference>
<proteinExistence type="inferred from homology"/>
<dbReference type="InterPro" id="IPR029283">
    <property type="entry name" value="Membrane-bd"/>
</dbReference>
<dbReference type="Pfam" id="PF14564">
    <property type="entry name" value="Membrane_bind"/>
    <property type="match status" value="1"/>
</dbReference>
<evidence type="ECO:0000256" key="1">
    <source>
        <dbReference type="ARBA" id="ARBA00004236"/>
    </source>
</evidence>
<dbReference type="GO" id="GO:0016339">
    <property type="term" value="P:calcium-dependent cell-cell adhesion via plasma membrane cell adhesion molecules"/>
    <property type="evidence" value="ECO:0007669"/>
    <property type="project" value="TreeGrafter"/>
</dbReference>
<dbReference type="Gene3D" id="2.60.40.1720">
    <property type="entry name" value="Calcium-dependent cell adhesion molecule-1"/>
    <property type="match status" value="1"/>
</dbReference>
<protein>
    <recommendedName>
        <fullName evidence="8">Calcium-dependent cell adhesion molecule 1 membrane-binding domain-containing protein</fullName>
    </recommendedName>
</protein>
<gene>
    <name evidence="9" type="ORF">RB653_008174</name>
</gene>
<dbReference type="GO" id="GO:0005516">
    <property type="term" value="F:calmodulin binding"/>
    <property type="evidence" value="ECO:0007669"/>
    <property type="project" value="TreeGrafter"/>
</dbReference>
<evidence type="ECO:0000256" key="4">
    <source>
        <dbReference type="ARBA" id="ARBA00022889"/>
    </source>
</evidence>
<keyword evidence="2" id="KW-1003">Cell membrane</keyword>
<keyword evidence="4" id="KW-0130">Cell adhesion</keyword>
<evidence type="ECO:0000256" key="2">
    <source>
        <dbReference type="ARBA" id="ARBA00022475"/>
    </source>
</evidence>
<comment type="function">
    <text evidence="6">Mediates calcium-dependent cell-cell adhesion during the early stage of development.</text>
</comment>
<name>A0AAN7TYG5_9MYCE</name>
<dbReference type="InterPro" id="IPR038423">
    <property type="entry name" value="CAD_C_sf"/>
</dbReference>
<feature type="domain" description="Calcium-dependent cell adhesion molecule 1 membrane-binding" evidence="8">
    <location>
        <begin position="93"/>
        <end position="204"/>
    </location>
</feature>
<evidence type="ECO:0000256" key="3">
    <source>
        <dbReference type="ARBA" id="ARBA00022837"/>
    </source>
</evidence>
<evidence type="ECO:0000313" key="9">
    <source>
        <dbReference type="EMBL" id="KAK5578502.1"/>
    </source>
</evidence>
<comment type="similarity">
    <text evidence="7">Belongs to the Dictyostelium CAD family.</text>
</comment>
<evidence type="ECO:0000259" key="8">
    <source>
        <dbReference type="Pfam" id="PF14564"/>
    </source>
</evidence>
<dbReference type="InterPro" id="IPR052885">
    <property type="entry name" value="Dictyostelium_CAD"/>
</dbReference>
<dbReference type="GO" id="GO:0005509">
    <property type="term" value="F:calcium ion binding"/>
    <property type="evidence" value="ECO:0007669"/>
    <property type="project" value="TreeGrafter"/>
</dbReference>
<keyword evidence="3" id="KW-0106">Calcium</keyword>
<evidence type="ECO:0000256" key="6">
    <source>
        <dbReference type="ARBA" id="ARBA00053150"/>
    </source>
</evidence>
<dbReference type="AlphaFoldDB" id="A0AAN7TYG5"/>
<keyword evidence="5" id="KW-0472">Membrane</keyword>